<proteinExistence type="predicted"/>
<feature type="compositionally biased region" description="Basic and acidic residues" evidence="1">
    <location>
        <begin position="1"/>
        <end position="19"/>
    </location>
</feature>
<accession>A0A7I8K890</accession>
<organism evidence="2 3">
    <name type="scientific">Spirodela intermedia</name>
    <name type="common">Intermediate duckweed</name>
    <dbReference type="NCBI Taxonomy" id="51605"/>
    <lineage>
        <taxon>Eukaryota</taxon>
        <taxon>Viridiplantae</taxon>
        <taxon>Streptophyta</taxon>
        <taxon>Embryophyta</taxon>
        <taxon>Tracheophyta</taxon>
        <taxon>Spermatophyta</taxon>
        <taxon>Magnoliopsida</taxon>
        <taxon>Liliopsida</taxon>
        <taxon>Araceae</taxon>
        <taxon>Lemnoideae</taxon>
        <taxon>Spirodela</taxon>
    </lineage>
</organism>
<evidence type="ECO:0000313" key="3">
    <source>
        <dbReference type="Proteomes" id="UP000663760"/>
    </source>
</evidence>
<reference evidence="2" key="1">
    <citation type="submission" date="2020-02" db="EMBL/GenBank/DDBJ databases">
        <authorList>
            <person name="Scholz U."/>
            <person name="Mascher M."/>
            <person name="Fiebig A."/>
        </authorList>
    </citation>
    <scope>NUCLEOTIDE SEQUENCE</scope>
</reference>
<evidence type="ECO:0000256" key="1">
    <source>
        <dbReference type="SAM" id="MobiDB-lite"/>
    </source>
</evidence>
<dbReference type="EMBL" id="LR746266">
    <property type="protein sequence ID" value="CAA7393396.1"/>
    <property type="molecule type" value="Genomic_DNA"/>
</dbReference>
<evidence type="ECO:0000313" key="2">
    <source>
        <dbReference type="EMBL" id="CAA7393396.1"/>
    </source>
</evidence>
<sequence length="49" mass="5444">MRESWSELDCSDKIEPRDKSRPRRAAGRRRSPSAAGPAGEILVRAAPPR</sequence>
<protein>
    <submittedName>
        <fullName evidence="2">Uncharacterized protein</fullName>
    </submittedName>
</protein>
<feature type="region of interest" description="Disordered" evidence="1">
    <location>
        <begin position="1"/>
        <end position="49"/>
    </location>
</feature>
<name>A0A7I8K890_SPIIN</name>
<feature type="compositionally biased region" description="Basic residues" evidence="1">
    <location>
        <begin position="20"/>
        <end position="31"/>
    </location>
</feature>
<gene>
    <name evidence="2" type="ORF">SI8410_03004153</name>
</gene>
<keyword evidence="3" id="KW-1185">Reference proteome</keyword>
<dbReference type="AlphaFoldDB" id="A0A7I8K890"/>
<dbReference type="Proteomes" id="UP000663760">
    <property type="component" value="Chromosome 3"/>
</dbReference>